<dbReference type="PANTHER" id="PTHR11848">
    <property type="entry name" value="TGF-BETA FAMILY"/>
    <property type="match status" value="1"/>
</dbReference>
<evidence type="ECO:0000256" key="4">
    <source>
        <dbReference type="ARBA" id="ARBA00022729"/>
    </source>
</evidence>
<feature type="signal peptide" evidence="9">
    <location>
        <begin position="1"/>
        <end position="18"/>
    </location>
</feature>
<dbReference type="InterPro" id="IPR001839">
    <property type="entry name" value="TGF-b_C"/>
</dbReference>
<dbReference type="GO" id="GO:0035239">
    <property type="term" value="P:tube morphogenesis"/>
    <property type="evidence" value="ECO:0007669"/>
    <property type="project" value="UniProtKB-ARBA"/>
</dbReference>
<organism evidence="11 12">
    <name type="scientific">Paramormyrops kingsleyae</name>
    <dbReference type="NCBI Taxonomy" id="1676925"/>
    <lineage>
        <taxon>Eukaryota</taxon>
        <taxon>Metazoa</taxon>
        <taxon>Chordata</taxon>
        <taxon>Craniata</taxon>
        <taxon>Vertebrata</taxon>
        <taxon>Euteleostomi</taxon>
        <taxon>Actinopterygii</taxon>
        <taxon>Neopterygii</taxon>
        <taxon>Teleostei</taxon>
        <taxon>Osteoglossocephala</taxon>
        <taxon>Osteoglossomorpha</taxon>
        <taxon>Osteoglossiformes</taxon>
        <taxon>Mormyridae</taxon>
        <taxon>Paramormyrops</taxon>
    </lineage>
</organism>
<comment type="subcellular location">
    <subcellularLocation>
        <location evidence="1">Secreted</location>
    </subcellularLocation>
</comment>
<dbReference type="SMART" id="SM00204">
    <property type="entry name" value="TGFB"/>
    <property type="match status" value="1"/>
</dbReference>
<dbReference type="InterPro" id="IPR015615">
    <property type="entry name" value="TGF-beta-rel"/>
</dbReference>
<dbReference type="Pfam" id="PF00688">
    <property type="entry name" value="TGFb_propeptide"/>
    <property type="match status" value="1"/>
</dbReference>
<evidence type="ECO:0000256" key="8">
    <source>
        <dbReference type="RuleBase" id="RU000354"/>
    </source>
</evidence>
<evidence type="ECO:0000256" key="2">
    <source>
        <dbReference type="ARBA" id="ARBA00006656"/>
    </source>
</evidence>
<dbReference type="Ensembl" id="ENSPKIT00000020103.1">
    <property type="protein sequence ID" value="ENSPKIP00000039104.1"/>
    <property type="gene ID" value="ENSPKIG00000016596.1"/>
</dbReference>
<dbReference type="PROSITE" id="PS00250">
    <property type="entry name" value="TGF_BETA_1"/>
    <property type="match status" value="1"/>
</dbReference>
<feature type="chain" id="PRO_5017285221" description="TGF-beta family profile domain-containing protein" evidence="9">
    <location>
        <begin position="19"/>
        <end position="382"/>
    </location>
</feature>
<dbReference type="Pfam" id="PF00019">
    <property type="entry name" value="TGF_beta"/>
    <property type="match status" value="1"/>
</dbReference>
<reference evidence="11" key="2">
    <citation type="submission" date="2025-09" db="UniProtKB">
        <authorList>
            <consortium name="Ensembl"/>
        </authorList>
    </citation>
    <scope>IDENTIFICATION</scope>
</reference>
<dbReference type="GO" id="GO:0005615">
    <property type="term" value="C:extracellular space"/>
    <property type="evidence" value="ECO:0007669"/>
    <property type="project" value="TreeGrafter"/>
</dbReference>
<reference evidence="11" key="1">
    <citation type="submission" date="2025-08" db="UniProtKB">
        <authorList>
            <consortium name="Ensembl"/>
        </authorList>
    </citation>
    <scope>IDENTIFICATION</scope>
</reference>
<evidence type="ECO:0000259" key="10">
    <source>
        <dbReference type="PROSITE" id="PS51362"/>
    </source>
</evidence>
<keyword evidence="6" id="KW-1015">Disulfide bond</keyword>
<evidence type="ECO:0000256" key="6">
    <source>
        <dbReference type="ARBA" id="ARBA00023157"/>
    </source>
</evidence>
<dbReference type="GeneTree" id="ENSGT00940000167859"/>
<protein>
    <recommendedName>
        <fullName evidence="10">TGF-beta family profile domain-containing protein</fullName>
    </recommendedName>
</protein>
<dbReference type="InterPro" id="IPR017948">
    <property type="entry name" value="TGFb_CS"/>
</dbReference>
<accession>A0A3B3T8I2</accession>
<proteinExistence type="inferred from homology"/>
<keyword evidence="3" id="KW-0964">Secreted</keyword>
<dbReference type="InterPro" id="IPR001111">
    <property type="entry name" value="TGF-b_propeptide"/>
</dbReference>
<name>A0A3B3T8I2_9TELE</name>
<comment type="similarity">
    <text evidence="2 8">Belongs to the TGF-beta family.</text>
</comment>
<keyword evidence="5 8" id="KW-0339">Growth factor</keyword>
<dbReference type="GO" id="GO:0008083">
    <property type="term" value="F:growth factor activity"/>
    <property type="evidence" value="ECO:0007669"/>
    <property type="project" value="UniProtKB-KW"/>
</dbReference>
<evidence type="ECO:0000256" key="3">
    <source>
        <dbReference type="ARBA" id="ARBA00022525"/>
    </source>
</evidence>
<evidence type="ECO:0000313" key="12">
    <source>
        <dbReference type="Proteomes" id="UP000261540"/>
    </source>
</evidence>
<dbReference type="FunFam" id="2.10.90.10:FF:000001">
    <property type="entry name" value="Bone morphogenetic protein 4"/>
    <property type="match status" value="1"/>
</dbReference>
<keyword evidence="4 9" id="KW-0732">Signal</keyword>
<evidence type="ECO:0000313" key="11">
    <source>
        <dbReference type="Ensembl" id="ENSPKIP00000039104.1"/>
    </source>
</evidence>
<dbReference type="SUPFAM" id="SSF57501">
    <property type="entry name" value="Cystine-knot cytokines"/>
    <property type="match status" value="1"/>
</dbReference>
<keyword evidence="12" id="KW-1185">Reference proteome</keyword>
<dbReference type="CDD" id="cd13765">
    <property type="entry name" value="TGF_beta_ADMP"/>
    <property type="match status" value="1"/>
</dbReference>
<evidence type="ECO:0000256" key="7">
    <source>
        <dbReference type="ARBA" id="ARBA00023180"/>
    </source>
</evidence>
<dbReference type="PANTHER" id="PTHR11848:SF277">
    <property type="entry name" value="TGF-BETA FAMILY PROFILE DOMAIN-CONTAINING PROTEIN"/>
    <property type="match status" value="1"/>
</dbReference>
<dbReference type="Gene3D" id="2.60.120.970">
    <property type="match status" value="1"/>
</dbReference>
<dbReference type="STRING" id="1676925.ENSPKIP00000039104"/>
<dbReference type="PROSITE" id="PS51362">
    <property type="entry name" value="TGF_BETA_2"/>
    <property type="match status" value="1"/>
</dbReference>
<dbReference type="GO" id="GO:0005125">
    <property type="term" value="F:cytokine activity"/>
    <property type="evidence" value="ECO:0007669"/>
    <property type="project" value="TreeGrafter"/>
</dbReference>
<evidence type="ECO:0000256" key="9">
    <source>
        <dbReference type="SAM" id="SignalP"/>
    </source>
</evidence>
<keyword evidence="7" id="KW-0325">Glycoprotein</keyword>
<dbReference type="InterPro" id="IPR029034">
    <property type="entry name" value="Cystine-knot_cytokine"/>
</dbReference>
<dbReference type="AlphaFoldDB" id="A0A3B3T8I2"/>
<feature type="domain" description="TGF-beta family profile" evidence="10">
    <location>
        <begin position="264"/>
        <end position="382"/>
    </location>
</feature>
<dbReference type="Gene3D" id="2.10.90.10">
    <property type="entry name" value="Cystine-knot cytokines"/>
    <property type="match status" value="1"/>
</dbReference>
<dbReference type="Proteomes" id="UP000261540">
    <property type="component" value="Unplaced"/>
</dbReference>
<evidence type="ECO:0000256" key="1">
    <source>
        <dbReference type="ARBA" id="ARBA00004613"/>
    </source>
</evidence>
<evidence type="ECO:0000256" key="5">
    <source>
        <dbReference type="ARBA" id="ARBA00023030"/>
    </source>
</evidence>
<sequence length="382" mass="44048">MLLRLCSVLSLLMRPAFCPRVSLLALPPEPERAMVSQALKRLHKIFNIGDKPQNYLPHKKPPQFMVDLFNAVADHNGVTRNPRILEGNVVRSFEDRVYFDRKFHFFNLSSFSKSERMIKAEFRMFSAHFYKVDVYEVPENRMSPWQGDLISSRFLPLYNQGWEVFNVTKTVSKWIHNNDTNKGFLVVITLPSGKLIESQVRSGSEGKKSYLVIFSDDGRRGMPNLFQMLINLNTKQKLMCRGLMIHLTTDCRKLLQCPPENKRRKTRAAPYYTKWQSMTCQRQPLYVDFEKIGWSGWIISPRGYDAYHCKGSCPFPLGESLRATNHATVQSIVNALKLSPDVHAPCCVPDKLHSISLLYFDDEENVVLKQYDDMVVVSCGCH</sequence>